<dbReference type="AlphaFoldDB" id="A0AAV0KN70"/>
<name>A0AAV0KN70_9ROSI</name>
<gene>
    <name evidence="1" type="ORF">LITE_LOCUS19400</name>
</gene>
<dbReference type="Proteomes" id="UP001154282">
    <property type="component" value="Unassembled WGS sequence"/>
</dbReference>
<sequence length="46" mass="5486">MCQKSCSSSRTWCYCHTWVVARWRPGRPWLTLLLVTWKLISSTNRS</sequence>
<reference evidence="1" key="1">
    <citation type="submission" date="2022-08" db="EMBL/GenBank/DDBJ databases">
        <authorList>
            <person name="Gutierrez-Valencia J."/>
        </authorList>
    </citation>
    <scope>NUCLEOTIDE SEQUENCE</scope>
</reference>
<evidence type="ECO:0000313" key="1">
    <source>
        <dbReference type="EMBL" id="CAI0423137.1"/>
    </source>
</evidence>
<keyword evidence="2" id="KW-1185">Reference proteome</keyword>
<comment type="caution">
    <text evidence="1">The sequence shown here is derived from an EMBL/GenBank/DDBJ whole genome shotgun (WGS) entry which is preliminary data.</text>
</comment>
<protein>
    <submittedName>
        <fullName evidence="1">Uncharacterized protein</fullName>
    </submittedName>
</protein>
<evidence type="ECO:0000313" key="2">
    <source>
        <dbReference type="Proteomes" id="UP001154282"/>
    </source>
</evidence>
<dbReference type="EMBL" id="CAMGYJ010000005">
    <property type="protein sequence ID" value="CAI0423137.1"/>
    <property type="molecule type" value="Genomic_DNA"/>
</dbReference>
<organism evidence="1 2">
    <name type="scientific">Linum tenue</name>
    <dbReference type="NCBI Taxonomy" id="586396"/>
    <lineage>
        <taxon>Eukaryota</taxon>
        <taxon>Viridiplantae</taxon>
        <taxon>Streptophyta</taxon>
        <taxon>Embryophyta</taxon>
        <taxon>Tracheophyta</taxon>
        <taxon>Spermatophyta</taxon>
        <taxon>Magnoliopsida</taxon>
        <taxon>eudicotyledons</taxon>
        <taxon>Gunneridae</taxon>
        <taxon>Pentapetalae</taxon>
        <taxon>rosids</taxon>
        <taxon>fabids</taxon>
        <taxon>Malpighiales</taxon>
        <taxon>Linaceae</taxon>
        <taxon>Linum</taxon>
    </lineage>
</organism>
<proteinExistence type="predicted"/>
<accession>A0AAV0KN70</accession>